<proteinExistence type="predicted"/>
<evidence type="ECO:0000256" key="3">
    <source>
        <dbReference type="ARBA" id="ARBA00022989"/>
    </source>
</evidence>
<gene>
    <name evidence="8" type="ORF">EV200_107196</name>
    <name evidence="7" type="ORF">GCM10011413_01870</name>
</gene>
<reference evidence="7" key="1">
    <citation type="journal article" date="2014" name="Int. J. Syst. Evol. Microbiol.">
        <title>Complete genome of a new Firmicutes species belonging to the dominant human colonic microbiota ('Ruminococcus bicirculans') reveals two chromosomes and a selective capacity to utilize plant glucans.</title>
        <authorList>
            <consortium name="NISC Comparative Sequencing Program"/>
            <person name="Wegmann U."/>
            <person name="Louis P."/>
            <person name="Goesmann A."/>
            <person name="Henrissat B."/>
            <person name="Duncan S.H."/>
            <person name="Flint H.J."/>
        </authorList>
    </citation>
    <scope>NUCLEOTIDE SEQUENCE</scope>
    <source>
        <strain evidence="7">CGMCC 1.15644</strain>
    </source>
</reference>
<evidence type="ECO:0000256" key="2">
    <source>
        <dbReference type="ARBA" id="ARBA00022692"/>
    </source>
</evidence>
<keyword evidence="4 5" id="KW-0472">Membrane</keyword>
<comment type="caution">
    <text evidence="8">The sequence shown here is derived from an EMBL/GenBank/DDBJ whole genome shotgun (WGS) entry which is preliminary data.</text>
</comment>
<dbReference type="Pfam" id="PF04138">
    <property type="entry name" value="GtrA_DPMS_TM"/>
    <property type="match status" value="1"/>
</dbReference>
<evidence type="ECO:0000259" key="6">
    <source>
        <dbReference type="Pfam" id="PF04138"/>
    </source>
</evidence>
<dbReference type="EMBL" id="BMJO01000001">
    <property type="protein sequence ID" value="GGE39807.1"/>
    <property type="molecule type" value="Genomic_DNA"/>
</dbReference>
<dbReference type="OrthoDB" id="1448110at2"/>
<accession>A0A4R2H696</accession>
<keyword evidence="3 5" id="KW-1133">Transmembrane helix</keyword>
<evidence type="ECO:0000313" key="9">
    <source>
        <dbReference type="Proteomes" id="UP000295684"/>
    </source>
</evidence>
<reference evidence="8 9" key="3">
    <citation type="submission" date="2019-03" db="EMBL/GenBank/DDBJ databases">
        <title>Genomic Encyclopedia of Type Strains, Phase IV (KMG-IV): sequencing the most valuable type-strain genomes for metagenomic binning, comparative biology and taxonomic classification.</title>
        <authorList>
            <person name="Goeker M."/>
        </authorList>
    </citation>
    <scope>NUCLEOTIDE SEQUENCE [LARGE SCALE GENOMIC DNA]</scope>
    <source>
        <strain evidence="8 9">DSM 103236</strain>
    </source>
</reference>
<dbReference type="RefSeq" id="WP_132535085.1">
    <property type="nucleotide sequence ID" value="NZ_BMJO01000001.1"/>
</dbReference>
<evidence type="ECO:0000256" key="1">
    <source>
        <dbReference type="ARBA" id="ARBA00004141"/>
    </source>
</evidence>
<keyword evidence="10" id="KW-1185">Reference proteome</keyword>
<feature type="transmembrane region" description="Helical" evidence="5">
    <location>
        <begin position="35"/>
        <end position="57"/>
    </location>
</feature>
<keyword evidence="2 5" id="KW-0812">Transmembrane</keyword>
<dbReference type="GO" id="GO:0016020">
    <property type="term" value="C:membrane"/>
    <property type="evidence" value="ECO:0007669"/>
    <property type="project" value="UniProtKB-SubCell"/>
</dbReference>
<dbReference type="Proteomes" id="UP000622648">
    <property type="component" value="Unassembled WGS sequence"/>
</dbReference>
<name>A0A4R2H696_9SPHI</name>
<sequence>MSKKKSILVFLKAQVSAFAGGLTDYGLMILFTEILGIHFTISILLSGTLGGIVNFCINRFWAFNDEAEYVASPRNQLIKFAAVVLGSISLKSAGTYILQKCFNLDYRIGRLLIDSVVSYGFNYPMMKLWVFKTQVMETVPSEYADTDRLINQR</sequence>
<reference evidence="7" key="4">
    <citation type="submission" date="2024-05" db="EMBL/GenBank/DDBJ databases">
        <authorList>
            <person name="Sun Q."/>
            <person name="Zhou Y."/>
        </authorList>
    </citation>
    <scope>NUCLEOTIDE SEQUENCE</scope>
    <source>
        <strain evidence="7">CGMCC 1.15644</strain>
    </source>
</reference>
<evidence type="ECO:0000313" key="10">
    <source>
        <dbReference type="Proteomes" id="UP000622648"/>
    </source>
</evidence>
<organism evidence="8 9">
    <name type="scientific">Pedobacter psychrotolerans</name>
    <dbReference type="NCBI Taxonomy" id="1843235"/>
    <lineage>
        <taxon>Bacteria</taxon>
        <taxon>Pseudomonadati</taxon>
        <taxon>Bacteroidota</taxon>
        <taxon>Sphingobacteriia</taxon>
        <taxon>Sphingobacteriales</taxon>
        <taxon>Sphingobacteriaceae</taxon>
        <taxon>Pedobacter</taxon>
    </lineage>
</organism>
<evidence type="ECO:0000313" key="7">
    <source>
        <dbReference type="EMBL" id="GGE39807.1"/>
    </source>
</evidence>
<evidence type="ECO:0000313" key="8">
    <source>
        <dbReference type="EMBL" id="TCO21600.1"/>
    </source>
</evidence>
<protein>
    <submittedName>
        <fullName evidence="8">Putative flippase GtrA</fullName>
    </submittedName>
</protein>
<comment type="subcellular location">
    <subcellularLocation>
        <location evidence="1">Membrane</location>
        <topology evidence="1">Multi-pass membrane protein</topology>
    </subcellularLocation>
</comment>
<dbReference type="Proteomes" id="UP000295684">
    <property type="component" value="Unassembled WGS sequence"/>
</dbReference>
<evidence type="ECO:0000256" key="5">
    <source>
        <dbReference type="SAM" id="Phobius"/>
    </source>
</evidence>
<dbReference type="EMBL" id="SLWO01000007">
    <property type="protein sequence ID" value="TCO21600.1"/>
    <property type="molecule type" value="Genomic_DNA"/>
</dbReference>
<dbReference type="InterPro" id="IPR007267">
    <property type="entry name" value="GtrA_DPMS_TM"/>
</dbReference>
<reference evidence="10" key="2">
    <citation type="journal article" date="2019" name="Int. J. Syst. Evol. Microbiol.">
        <title>The Global Catalogue of Microorganisms (GCM) 10K type strain sequencing project: providing services to taxonomists for standard genome sequencing and annotation.</title>
        <authorList>
            <consortium name="The Broad Institute Genomics Platform"/>
            <consortium name="The Broad Institute Genome Sequencing Center for Infectious Disease"/>
            <person name="Wu L."/>
            <person name="Ma J."/>
        </authorList>
    </citation>
    <scope>NUCLEOTIDE SEQUENCE [LARGE SCALE GENOMIC DNA]</scope>
    <source>
        <strain evidence="10">CGMCC 1.15644</strain>
    </source>
</reference>
<feature type="domain" description="GtrA/DPMS transmembrane" evidence="6">
    <location>
        <begin position="20"/>
        <end position="131"/>
    </location>
</feature>
<evidence type="ECO:0000256" key="4">
    <source>
        <dbReference type="ARBA" id="ARBA00023136"/>
    </source>
</evidence>
<dbReference type="AlphaFoldDB" id="A0A4R2H696"/>
<dbReference type="GO" id="GO:0000271">
    <property type="term" value="P:polysaccharide biosynthetic process"/>
    <property type="evidence" value="ECO:0007669"/>
    <property type="project" value="InterPro"/>
</dbReference>